<keyword evidence="2" id="KW-1185">Reference proteome</keyword>
<evidence type="ECO:0000313" key="2">
    <source>
        <dbReference type="Proteomes" id="UP001173801"/>
    </source>
</evidence>
<organism evidence="1 2">
    <name type="scientific">Campylobacter gastrosuis</name>
    <dbReference type="NCBI Taxonomy" id="2974576"/>
    <lineage>
        <taxon>Bacteria</taxon>
        <taxon>Pseudomonadati</taxon>
        <taxon>Campylobacterota</taxon>
        <taxon>Epsilonproteobacteria</taxon>
        <taxon>Campylobacterales</taxon>
        <taxon>Campylobacteraceae</taxon>
        <taxon>Campylobacter</taxon>
    </lineage>
</organism>
<sequence>MCFNQKFSVFHKAILAFFALIFLTACGYKDNPFYSPSDKSEHKTERLNKF</sequence>
<accession>A0ABT7HR07</accession>
<reference evidence="1" key="2">
    <citation type="journal article" date="2023" name="Microorganisms">
        <title>Isolation and Genomic Characteristics of Cat-Borne Campylobacter felis sp. nov. and Sheep-Borne Campylobacter ovis sp. nov.</title>
        <authorList>
            <person name="Wang H."/>
            <person name="Li Y."/>
            <person name="Gu Y."/>
            <person name="Zhou G."/>
            <person name="Chen X."/>
            <person name="Zhang X."/>
            <person name="Shao Z."/>
            <person name="Zhang J."/>
            <person name="Zhang M."/>
        </authorList>
    </citation>
    <scope>NUCLEOTIDE SEQUENCE</scope>
    <source>
        <strain evidence="1">PS10</strain>
    </source>
</reference>
<gene>
    <name evidence="1" type="ORF">NYG85_06720</name>
</gene>
<comment type="caution">
    <text evidence="1">The sequence shown here is derived from an EMBL/GenBank/DDBJ whole genome shotgun (WGS) entry which is preliminary data.</text>
</comment>
<protein>
    <recommendedName>
        <fullName evidence="3">Lipoprotein</fullName>
    </recommendedName>
</protein>
<dbReference type="Proteomes" id="UP001173801">
    <property type="component" value="Unassembled WGS sequence"/>
</dbReference>
<name>A0ABT7HR07_9BACT</name>
<dbReference type="PROSITE" id="PS51257">
    <property type="entry name" value="PROKAR_LIPOPROTEIN"/>
    <property type="match status" value="1"/>
</dbReference>
<evidence type="ECO:0008006" key="3">
    <source>
        <dbReference type="Google" id="ProtNLM"/>
    </source>
</evidence>
<dbReference type="EMBL" id="JANURM010000007">
    <property type="protein sequence ID" value="MDL0089058.1"/>
    <property type="molecule type" value="Genomic_DNA"/>
</dbReference>
<evidence type="ECO:0000313" key="1">
    <source>
        <dbReference type="EMBL" id="MDL0089058.1"/>
    </source>
</evidence>
<dbReference type="RefSeq" id="WP_284937717.1">
    <property type="nucleotide sequence ID" value="NZ_JANURM010000007.1"/>
</dbReference>
<proteinExistence type="predicted"/>
<reference evidence="1" key="1">
    <citation type="submission" date="2022-08" db="EMBL/GenBank/DDBJ databases">
        <authorList>
            <person name="Wang H."/>
        </authorList>
    </citation>
    <scope>NUCLEOTIDE SEQUENCE</scope>
    <source>
        <strain evidence="1">PS10</strain>
    </source>
</reference>